<evidence type="ECO:0000313" key="2">
    <source>
        <dbReference type="Proteomes" id="UP000517523"/>
    </source>
</evidence>
<reference evidence="1 2" key="1">
    <citation type="submission" date="2020-08" db="EMBL/GenBank/DDBJ databases">
        <title>Genomic Encyclopedia of Type Strains, Phase III (KMG-III): the genomes of soil and plant-associated and newly described type strains.</title>
        <authorList>
            <person name="Whitman W."/>
        </authorList>
    </citation>
    <scope>NUCLEOTIDE SEQUENCE [LARGE SCALE GENOMIC DNA]</scope>
    <source>
        <strain evidence="1 2">CECT 5831</strain>
    </source>
</reference>
<dbReference type="Proteomes" id="UP000517523">
    <property type="component" value="Unassembled WGS sequence"/>
</dbReference>
<organism evidence="1 2">
    <name type="scientific">Paenibacillus rhizosphaerae</name>
    <dbReference type="NCBI Taxonomy" id="297318"/>
    <lineage>
        <taxon>Bacteria</taxon>
        <taxon>Bacillati</taxon>
        <taxon>Bacillota</taxon>
        <taxon>Bacilli</taxon>
        <taxon>Bacillales</taxon>
        <taxon>Paenibacillaceae</taxon>
        <taxon>Paenibacillus</taxon>
    </lineage>
</organism>
<evidence type="ECO:0008006" key="3">
    <source>
        <dbReference type="Google" id="ProtNLM"/>
    </source>
</evidence>
<dbReference type="AlphaFoldDB" id="A0A839U0L3"/>
<gene>
    <name evidence="1" type="ORF">FHS19_006020</name>
</gene>
<accession>A0A839U0L3</accession>
<comment type="caution">
    <text evidence="1">The sequence shown here is derived from an EMBL/GenBank/DDBJ whole genome shotgun (WGS) entry which is preliminary data.</text>
</comment>
<dbReference type="EMBL" id="JACHXJ010000006">
    <property type="protein sequence ID" value="MBB3131300.1"/>
    <property type="molecule type" value="Genomic_DNA"/>
</dbReference>
<sequence length="407" mass="47456">MGIGILDEYKIMHDDILEYLDFLSHKTVDLPIIQQKDEDFFPELIHKLLNQYQEMLVKLPRFSDSHKLKTRTLSEYIEKSLDAYYSGQPAKAYDFLESGLNVVKDKILQAKSFRDMVPNTLYRMRVGLNKSYKRSEMFHIPFDKRGLATTQRYSIPGLPCLYLGGSIYVCWEELKRPDLYAVHGSKYQFSEKYKGKVNILYFGITPKMFAHEISQEYKYRAYVRKKNKSALNDKDVEDLKILLETYIILWPIICSCSIKVKNTNDSFKPEYIVPQLLLQWVSNHSEFQGICYFSVNTFHNKENYLLNQNIVIPVKSSKKEGYCSSLISMFQLTESAPWQIFNLNSIPLVEKKIESSGKLILEKKDILPRGEMIIGISPMDSIYSKTQFGMYEEFLDSYELASVNDVD</sequence>
<dbReference type="RefSeq" id="WP_183586013.1">
    <property type="nucleotide sequence ID" value="NZ_JACHXJ010000006.1"/>
</dbReference>
<proteinExistence type="predicted"/>
<evidence type="ECO:0000313" key="1">
    <source>
        <dbReference type="EMBL" id="MBB3131300.1"/>
    </source>
</evidence>
<protein>
    <recommendedName>
        <fullName evidence="3">RES domain-containing protein</fullName>
    </recommendedName>
</protein>
<name>A0A839U0L3_9BACL</name>